<reference evidence="1" key="1">
    <citation type="journal article" date="2020" name="Nature">
        <title>Giant virus diversity and host interactions through global metagenomics.</title>
        <authorList>
            <person name="Schulz F."/>
            <person name="Roux S."/>
            <person name="Paez-Espino D."/>
            <person name="Jungbluth S."/>
            <person name="Walsh D.A."/>
            <person name="Denef V.J."/>
            <person name="McMahon K.D."/>
            <person name="Konstantinidis K.T."/>
            <person name="Eloe-Fadrosh E.A."/>
            <person name="Kyrpides N.C."/>
            <person name="Woyke T."/>
        </authorList>
    </citation>
    <scope>NUCLEOTIDE SEQUENCE</scope>
    <source>
        <strain evidence="1">GVMAG-M-3300023174-49</strain>
    </source>
</reference>
<proteinExistence type="predicted"/>
<dbReference type="AlphaFoldDB" id="A0A6C0DS67"/>
<sequence length="347" mass="40302">MKSYYYYYKILAIILLITASILIIFAPCLAKYVSIETMENENTNVYPITFSIPEEKIVDSVPEKTKVMSDLIPGKTETYIYHTEDDYYKEYQKSIFATTIKKGGWDCMRHYEILANGAIPYFPNLEECPENTLALFPKELVIQGNALYLEIKDKQIKDIPTEKRNECKKLAEKLLQYTKDNLTTSQVAKYILDKSGHSDASQILYLSGATYPDYLRCVTLHGFKKLYGEKCHDYPKIPHIYADNTIKYNTLYGKGYSYTNLLDPLLHNNSLNDTVEEDIKNKKYDIVIYGSYHRGMPHFDLVKKHYPPNKIILLCGEDYVNPNYNDWHSSDHNKLGADGYHVFVREM</sequence>
<organism evidence="1">
    <name type="scientific">viral metagenome</name>
    <dbReference type="NCBI Taxonomy" id="1070528"/>
    <lineage>
        <taxon>unclassified sequences</taxon>
        <taxon>metagenomes</taxon>
        <taxon>organismal metagenomes</taxon>
    </lineage>
</organism>
<name>A0A6C0DS67_9ZZZZ</name>
<dbReference type="EMBL" id="MN739661">
    <property type="protein sequence ID" value="QHT18993.1"/>
    <property type="molecule type" value="Genomic_DNA"/>
</dbReference>
<accession>A0A6C0DS67</accession>
<evidence type="ECO:0000313" key="1">
    <source>
        <dbReference type="EMBL" id="QHT18993.1"/>
    </source>
</evidence>
<protein>
    <submittedName>
        <fullName evidence="1">Uncharacterized protein</fullName>
    </submittedName>
</protein>